<dbReference type="InterPro" id="IPR000792">
    <property type="entry name" value="Tscrpt_reg_LuxR_C"/>
</dbReference>
<evidence type="ECO:0000256" key="1">
    <source>
        <dbReference type="ARBA" id="ARBA00023015"/>
    </source>
</evidence>
<dbReference type="SMART" id="SM00421">
    <property type="entry name" value="HTH_LUXR"/>
    <property type="match status" value="1"/>
</dbReference>
<gene>
    <name evidence="5" type="ORF">DB30_02510</name>
</gene>
<dbReference type="Pfam" id="PF00196">
    <property type="entry name" value="GerE"/>
    <property type="match status" value="1"/>
</dbReference>
<dbReference type="PRINTS" id="PR00038">
    <property type="entry name" value="HTHLUXR"/>
</dbReference>
<keyword evidence="3" id="KW-0804">Transcription</keyword>
<feature type="domain" description="HTH luxR-type" evidence="4">
    <location>
        <begin position="25"/>
        <end position="90"/>
    </location>
</feature>
<dbReference type="InterPro" id="IPR036388">
    <property type="entry name" value="WH-like_DNA-bd_sf"/>
</dbReference>
<dbReference type="GO" id="GO:0006355">
    <property type="term" value="P:regulation of DNA-templated transcription"/>
    <property type="evidence" value="ECO:0007669"/>
    <property type="project" value="InterPro"/>
</dbReference>
<dbReference type="PANTHER" id="PTHR44688:SF16">
    <property type="entry name" value="DNA-BINDING TRANSCRIPTIONAL ACTIVATOR DEVR_DOSR"/>
    <property type="match status" value="1"/>
</dbReference>
<dbReference type="CDD" id="cd06170">
    <property type="entry name" value="LuxR_C_like"/>
    <property type="match status" value="1"/>
</dbReference>
<evidence type="ECO:0000313" key="6">
    <source>
        <dbReference type="Proteomes" id="UP000031599"/>
    </source>
</evidence>
<dbReference type="EMBL" id="JMCC02000018">
    <property type="protein sequence ID" value="KIG17887.1"/>
    <property type="molecule type" value="Genomic_DNA"/>
</dbReference>
<proteinExistence type="predicted"/>
<evidence type="ECO:0000256" key="2">
    <source>
        <dbReference type="ARBA" id="ARBA00023125"/>
    </source>
</evidence>
<keyword evidence="1" id="KW-0805">Transcription regulation</keyword>
<accession>A0A0C2DE12</accession>
<dbReference type="Gene3D" id="1.10.10.10">
    <property type="entry name" value="Winged helix-like DNA-binding domain superfamily/Winged helix DNA-binding domain"/>
    <property type="match status" value="1"/>
</dbReference>
<organism evidence="5 6">
    <name type="scientific">Enhygromyxa salina</name>
    <dbReference type="NCBI Taxonomy" id="215803"/>
    <lineage>
        <taxon>Bacteria</taxon>
        <taxon>Pseudomonadati</taxon>
        <taxon>Myxococcota</taxon>
        <taxon>Polyangia</taxon>
        <taxon>Nannocystales</taxon>
        <taxon>Nannocystaceae</taxon>
        <taxon>Enhygromyxa</taxon>
    </lineage>
</organism>
<name>A0A0C2DE12_9BACT</name>
<dbReference type="Proteomes" id="UP000031599">
    <property type="component" value="Unassembled WGS sequence"/>
</dbReference>
<keyword evidence="2" id="KW-0238">DNA-binding</keyword>
<dbReference type="InterPro" id="IPR016032">
    <property type="entry name" value="Sig_transdc_resp-reg_C-effctor"/>
</dbReference>
<dbReference type="AlphaFoldDB" id="A0A0C2DE12"/>
<dbReference type="PANTHER" id="PTHR44688">
    <property type="entry name" value="DNA-BINDING TRANSCRIPTIONAL ACTIVATOR DEVR_DOSR"/>
    <property type="match status" value="1"/>
</dbReference>
<dbReference type="GO" id="GO:0003677">
    <property type="term" value="F:DNA binding"/>
    <property type="evidence" value="ECO:0007669"/>
    <property type="project" value="UniProtKB-KW"/>
</dbReference>
<reference evidence="5 6" key="1">
    <citation type="submission" date="2014-12" db="EMBL/GenBank/DDBJ databases">
        <title>Genome assembly of Enhygromyxa salina DSM 15201.</title>
        <authorList>
            <person name="Sharma G."/>
            <person name="Subramanian S."/>
        </authorList>
    </citation>
    <scope>NUCLEOTIDE SEQUENCE [LARGE SCALE GENOMIC DNA]</scope>
    <source>
        <strain evidence="5 6">DSM 15201</strain>
    </source>
</reference>
<sequence length="93" mass="10321">MFEPIRETAPAADRTSGCIEAAVCRLAGEKQLTPREGEVLYWLFQGHRYEDIATVLGVVPRTAKFHAANLLRKLELDSRNDLARLLAQEGGPT</sequence>
<comment type="caution">
    <text evidence="5">The sequence shown here is derived from an EMBL/GenBank/DDBJ whole genome shotgun (WGS) entry which is preliminary data.</text>
</comment>
<evidence type="ECO:0000313" key="5">
    <source>
        <dbReference type="EMBL" id="KIG17887.1"/>
    </source>
</evidence>
<dbReference type="PROSITE" id="PS50043">
    <property type="entry name" value="HTH_LUXR_2"/>
    <property type="match status" value="1"/>
</dbReference>
<protein>
    <recommendedName>
        <fullName evidence="4">HTH luxR-type domain-containing protein</fullName>
    </recommendedName>
</protein>
<evidence type="ECO:0000256" key="3">
    <source>
        <dbReference type="ARBA" id="ARBA00023163"/>
    </source>
</evidence>
<evidence type="ECO:0000259" key="4">
    <source>
        <dbReference type="PROSITE" id="PS50043"/>
    </source>
</evidence>
<dbReference type="SUPFAM" id="SSF46894">
    <property type="entry name" value="C-terminal effector domain of the bipartite response regulators"/>
    <property type="match status" value="1"/>
</dbReference>